<evidence type="ECO:0000259" key="2">
    <source>
        <dbReference type="PROSITE" id="PS50837"/>
    </source>
</evidence>
<comment type="caution">
    <text evidence="3">The sequence shown here is derived from an EMBL/GenBank/DDBJ whole genome shotgun (WGS) entry which is preliminary data.</text>
</comment>
<evidence type="ECO:0000313" key="3">
    <source>
        <dbReference type="EMBL" id="PSB34696.1"/>
    </source>
</evidence>
<dbReference type="Pfam" id="PF05419">
    <property type="entry name" value="GUN4"/>
    <property type="match status" value="1"/>
</dbReference>
<protein>
    <submittedName>
        <fullName evidence="3">NTPase (NACHT family)</fullName>
    </submittedName>
</protein>
<dbReference type="Gene3D" id="1.10.10.1770">
    <property type="entry name" value="Gun4-like"/>
    <property type="match status" value="1"/>
</dbReference>
<dbReference type="GO" id="GO:0046906">
    <property type="term" value="F:tetrapyrrole binding"/>
    <property type="evidence" value="ECO:0007669"/>
    <property type="project" value="TreeGrafter"/>
</dbReference>
<sequence length="781" mass="89803">MPEETPKPEANNPEKEDASRQQRRQVARWTQEFLRWMPLGGSGGVFASFLLQQQWAQAVIMLPVTAIAGVWAAYSKNFVEQLQDIYADRAKQDAKNLVSWMDSLNEALKWQFSGFDAKYLKVQSSACVDYYGDDFKQQQGFMSPTLSQVYVPLMLDPSSLSLHQRSPSNRKLEEAQTEGCQIWDFLAQVRQVPAYQFIAIVADGGFGKTTLLRHITYTYAQGRYRRYRAPKFRPVLLYLRKWRDKIAEEKLSLPELIRLHIHDLSKAKPLPVPPLWAESLLERGEALILLDGFDEVADAQRPAVARWINTQVTTYGKARFLLSSRQGGFEAYQKLVDEAPDTSTKMPTTLTVREFTRQQRADFLKPWYLCQQQHTTQRKTSDVAQTAAQRASDLLAQIEQQPDLQRLAGNPLMLNLIAWVHWYAPGDQLPRERGKLYQTICDLQLGARPTAKRVVMLLDSAQERQQVLQGLALTMVQQEAVQLEKAETLKALKPHLEAVDDAASPAQFLKDATNISELLYEPDPKEYAFSHLSFRNYFAALEMQRLEHQQTGQEGQLFDQWRNDKWRETILLYSALLKPKPLEAFVRQGCQLGEDAVALAYRCFQLYPHPEKLPTGAEAFAAELRPLRYQQLETYLQNQQWRDADVETYRMMIQTINKEFGWFSAEDLQTFPCLDLLILDDLWLKYSKDESGTSKFGFSVQKQIWIECGSPTEYDDNWKKFGDRVGWRKDNLWLKFPDLTFNLKKSPKGEFPVWGDDVGVGSGGVVFSLSSIAQRLVECKR</sequence>
<dbReference type="Proteomes" id="UP000239576">
    <property type="component" value="Unassembled WGS sequence"/>
</dbReference>
<organism evidence="3 4">
    <name type="scientific">Stenomitos frigidus ULC18</name>
    <dbReference type="NCBI Taxonomy" id="2107698"/>
    <lineage>
        <taxon>Bacteria</taxon>
        <taxon>Bacillati</taxon>
        <taxon>Cyanobacteriota</taxon>
        <taxon>Cyanophyceae</taxon>
        <taxon>Leptolyngbyales</taxon>
        <taxon>Leptolyngbyaceae</taxon>
        <taxon>Stenomitos</taxon>
    </lineage>
</organism>
<dbReference type="RefSeq" id="WP_106254638.1">
    <property type="nucleotide sequence ID" value="NZ_CAWNSW010000025.1"/>
</dbReference>
<dbReference type="SUPFAM" id="SSF52540">
    <property type="entry name" value="P-loop containing nucleoside triphosphate hydrolases"/>
    <property type="match status" value="1"/>
</dbReference>
<gene>
    <name evidence="3" type="ORF">C7B82_01985</name>
</gene>
<dbReference type="EMBL" id="PVWK01000012">
    <property type="protein sequence ID" value="PSB34696.1"/>
    <property type="molecule type" value="Genomic_DNA"/>
</dbReference>
<keyword evidence="4" id="KW-1185">Reference proteome</keyword>
<dbReference type="Gene3D" id="1.25.40.620">
    <property type="match status" value="1"/>
</dbReference>
<dbReference type="PANTHER" id="PTHR34800:SF1">
    <property type="entry name" value="TETRAPYRROLE-BINDING PROTEIN, CHLOROPLASTIC"/>
    <property type="match status" value="1"/>
</dbReference>
<dbReference type="InterPro" id="IPR037215">
    <property type="entry name" value="GUN4-like_sf"/>
</dbReference>
<accession>A0A2T1EPM9</accession>
<dbReference type="InterPro" id="IPR027417">
    <property type="entry name" value="P-loop_NTPase"/>
</dbReference>
<name>A0A2T1EPM9_9CYAN</name>
<dbReference type="AlphaFoldDB" id="A0A2T1EPM9"/>
<dbReference type="SUPFAM" id="SSF140869">
    <property type="entry name" value="GUN4-like"/>
    <property type="match status" value="1"/>
</dbReference>
<dbReference type="PANTHER" id="PTHR34800">
    <property type="entry name" value="TETRAPYRROLE-BINDING PROTEIN, CHLOROPLASTIC"/>
    <property type="match status" value="1"/>
</dbReference>
<reference evidence="4" key="1">
    <citation type="submission" date="2018-02" db="EMBL/GenBank/DDBJ databases">
        <authorList>
            <person name="Moore K."/>
            <person name="Momper L."/>
        </authorList>
    </citation>
    <scope>NUCLEOTIDE SEQUENCE [LARGE SCALE GENOMIC DNA]</scope>
    <source>
        <strain evidence="4">ULC18</strain>
    </source>
</reference>
<dbReference type="InterPro" id="IPR007111">
    <property type="entry name" value="NACHT_NTPase"/>
</dbReference>
<dbReference type="OrthoDB" id="135105at2"/>
<dbReference type="Gene3D" id="3.40.50.300">
    <property type="entry name" value="P-loop containing nucleotide triphosphate hydrolases"/>
    <property type="match status" value="1"/>
</dbReference>
<dbReference type="InterPro" id="IPR008629">
    <property type="entry name" value="GUN4-like"/>
</dbReference>
<dbReference type="CDD" id="cd16383">
    <property type="entry name" value="GUN4"/>
    <property type="match status" value="1"/>
</dbReference>
<reference evidence="3 4" key="2">
    <citation type="submission" date="2018-03" db="EMBL/GenBank/DDBJ databases">
        <title>The ancient ancestry and fast evolution of plastids.</title>
        <authorList>
            <person name="Moore K.R."/>
            <person name="Magnabosco C."/>
            <person name="Momper L."/>
            <person name="Gold D.A."/>
            <person name="Bosak T."/>
            <person name="Fournier G.P."/>
        </authorList>
    </citation>
    <scope>NUCLEOTIDE SEQUENCE [LARGE SCALE GENOMIC DNA]</scope>
    <source>
        <strain evidence="3 4">ULC18</strain>
    </source>
</reference>
<proteinExistence type="predicted"/>
<feature type="compositionally biased region" description="Basic and acidic residues" evidence="1">
    <location>
        <begin position="1"/>
        <end position="20"/>
    </location>
</feature>
<evidence type="ECO:0000256" key="1">
    <source>
        <dbReference type="SAM" id="MobiDB-lite"/>
    </source>
</evidence>
<dbReference type="Pfam" id="PF05729">
    <property type="entry name" value="NACHT"/>
    <property type="match status" value="1"/>
</dbReference>
<dbReference type="PROSITE" id="PS50837">
    <property type="entry name" value="NACHT"/>
    <property type="match status" value="1"/>
</dbReference>
<feature type="domain" description="NACHT" evidence="2">
    <location>
        <begin position="196"/>
        <end position="325"/>
    </location>
</feature>
<evidence type="ECO:0000313" key="4">
    <source>
        <dbReference type="Proteomes" id="UP000239576"/>
    </source>
</evidence>
<feature type="region of interest" description="Disordered" evidence="1">
    <location>
        <begin position="1"/>
        <end position="22"/>
    </location>
</feature>